<accession>A0A6J1MWB3</accession>
<evidence type="ECO:0000313" key="5">
    <source>
        <dbReference type="RefSeq" id="XP_023939930.2"/>
    </source>
</evidence>
<organism evidence="4 5">
    <name type="scientific">Bicyclus anynana</name>
    <name type="common">Squinting bush brown butterfly</name>
    <dbReference type="NCBI Taxonomy" id="110368"/>
    <lineage>
        <taxon>Eukaryota</taxon>
        <taxon>Metazoa</taxon>
        <taxon>Ecdysozoa</taxon>
        <taxon>Arthropoda</taxon>
        <taxon>Hexapoda</taxon>
        <taxon>Insecta</taxon>
        <taxon>Pterygota</taxon>
        <taxon>Neoptera</taxon>
        <taxon>Endopterygota</taxon>
        <taxon>Lepidoptera</taxon>
        <taxon>Glossata</taxon>
        <taxon>Ditrysia</taxon>
        <taxon>Papilionoidea</taxon>
        <taxon>Nymphalidae</taxon>
        <taxon>Satyrinae</taxon>
        <taxon>Satyrini</taxon>
        <taxon>Mycalesina</taxon>
        <taxon>Bicyclus</taxon>
    </lineage>
</organism>
<evidence type="ECO:0000256" key="1">
    <source>
        <dbReference type="ARBA" id="ARBA00022729"/>
    </source>
</evidence>
<feature type="chain" id="PRO_5044639024" evidence="3">
    <location>
        <begin position="21"/>
        <end position="211"/>
    </location>
</feature>
<dbReference type="InterPro" id="IPR000618">
    <property type="entry name" value="Insect_cuticle"/>
</dbReference>
<proteinExistence type="predicted"/>
<name>A0A6J1MWB3_BICAN</name>
<dbReference type="GO" id="GO:0042302">
    <property type="term" value="F:structural constituent of cuticle"/>
    <property type="evidence" value="ECO:0007669"/>
    <property type="project" value="UniProtKB-UniRule"/>
</dbReference>
<dbReference type="KEGG" id="bany:112047154"/>
<reference evidence="5" key="1">
    <citation type="submission" date="2025-08" db="UniProtKB">
        <authorList>
            <consortium name="RefSeq"/>
        </authorList>
    </citation>
    <scope>IDENTIFICATION</scope>
</reference>
<dbReference type="GeneID" id="112047154"/>
<dbReference type="Proteomes" id="UP001652582">
    <property type="component" value="Chromosome 20"/>
</dbReference>
<dbReference type="OrthoDB" id="7259705at2759"/>
<dbReference type="PROSITE" id="PS51155">
    <property type="entry name" value="CHIT_BIND_RR_2"/>
    <property type="match status" value="1"/>
</dbReference>
<keyword evidence="1 3" id="KW-0732">Signal</keyword>
<keyword evidence="4" id="KW-1185">Reference proteome</keyword>
<dbReference type="AlphaFoldDB" id="A0A6J1MWB3"/>
<protein>
    <submittedName>
        <fullName evidence="5">Uncharacterized protein LOC112047154</fullName>
    </submittedName>
</protein>
<keyword evidence="2" id="KW-0193">Cuticle</keyword>
<gene>
    <name evidence="5" type="primary">LOC112047154</name>
</gene>
<feature type="signal peptide" evidence="3">
    <location>
        <begin position="1"/>
        <end position="20"/>
    </location>
</feature>
<evidence type="ECO:0000256" key="2">
    <source>
        <dbReference type="PROSITE-ProRule" id="PRU00497"/>
    </source>
</evidence>
<sequence>MNANMNHILKILYFLTLSAAISGKASRGRNTVEDDYQRYAYNNIQAIDTSPNADKEQFGYREDQLNGAYTPLLEPHGNLKVVEYSSDDFSNGFNAIVQKLAASLTEPSPLFGPLPLPLPPVNPLINPLNYGFGTTATPVEQHVTVTGRSIPWDSKTHSFGGWVPLKGPIRKAPQAKIITRKYVNGQLYRVKSRPISLVGKTIIIKRKPDLD</sequence>
<dbReference type="RefSeq" id="XP_023939930.2">
    <property type="nucleotide sequence ID" value="XM_024084162.2"/>
</dbReference>
<evidence type="ECO:0000313" key="4">
    <source>
        <dbReference type="Proteomes" id="UP001652582"/>
    </source>
</evidence>
<evidence type="ECO:0000256" key="3">
    <source>
        <dbReference type="SAM" id="SignalP"/>
    </source>
</evidence>